<dbReference type="AlphaFoldDB" id="A0A2I0HF24"/>
<organism evidence="2 3">
    <name type="scientific">Punica granatum</name>
    <name type="common">Pomegranate</name>
    <dbReference type="NCBI Taxonomy" id="22663"/>
    <lineage>
        <taxon>Eukaryota</taxon>
        <taxon>Viridiplantae</taxon>
        <taxon>Streptophyta</taxon>
        <taxon>Embryophyta</taxon>
        <taxon>Tracheophyta</taxon>
        <taxon>Spermatophyta</taxon>
        <taxon>Magnoliopsida</taxon>
        <taxon>eudicotyledons</taxon>
        <taxon>Gunneridae</taxon>
        <taxon>Pentapetalae</taxon>
        <taxon>rosids</taxon>
        <taxon>malvids</taxon>
        <taxon>Myrtales</taxon>
        <taxon>Lythraceae</taxon>
        <taxon>Punica</taxon>
    </lineage>
</organism>
<name>A0A2I0HF24_PUNGR</name>
<comment type="caution">
    <text evidence="2">The sequence shown here is derived from an EMBL/GenBank/DDBJ whole genome shotgun (WGS) entry which is preliminary data.</text>
</comment>
<protein>
    <submittedName>
        <fullName evidence="2">Uncharacterized protein</fullName>
    </submittedName>
</protein>
<dbReference type="EMBL" id="PGOL01038659">
    <property type="protein sequence ID" value="PKI18384.1"/>
    <property type="molecule type" value="Genomic_DNA"/>
</dbReference>
<evidence type="ECO:0000313" key="3">
    <source>
        <dbReference type="Proteomes" id="UP000233551"/>
    </source>
</evidence>
<feature type="region of interest" description="Disordered" evidence="1">
    <location>
        <begin position="25"/>
        <end position="47"/>
    </location>
</feature>
<accession>A0A2I0HF24</accession>
<evidence type="ECO:0000313" key="2">
    <source>
        <dbReference type="EMBL" id="PKI18384.1"/>
    </source>
</evidence>
<sequence>MEAPPVVQMAAATLGDGATVAKHEFSDLSPSGRSSAAQTAARGSPAS</sequence>
<gene>
    <name evidence="2" type="ORF">CRG98_049342</name>
</gene>
<keyword evidence="3" id="KW-1185">Reference proteome</keyword>
<reference evidence="2 3" key="1">
    <citation type="submission" date="2017-11" db="EMBL/GenBank/DDBJ databases">
        <title>De-novo sequencing of pomegranate (Punica granatum L.) genome.</title>
        <authorList>
            <person name="Akparov Z."/>
            <person name="Amiraslanov A."/>
            <person name="Hajiyeva S."/>
            <person name="Abbasov M."/>
            <person name="Kaur K."/>
            <person name="Hamwieh A."/>
            <person name="Solovyev V."/>
            <person name="Salamov A."/>
            <person name="Braich B."/>
            <person name="Kosarev P."/>
            <person name="Mahmoud A."/>
            <person name="Hajiyev E."/>
            <person name="Babayeva S."/>
            <person name="Izzatullayeva V."/>
            <person name="Mammadov A."/>
            <person name="Mammadov A."/>
            <person name="Sharifova S."/>
            <person name="Ojaghi J."/>
            <person name="Eynullazada K."/>
            <person name="Bayramov B."/>
            <person name="Abdulazimova A."/>
            <person name="Shahmuradov I."/>
        </authorList>
    </citation>
    <scope>NUCLEOTIDE SEQUENCE [LARGE SCALE GENOMIC DNA]</scope>
    <source>
        <strain evidence="3">cv. AG2017</strain>
        <tissue evidence="2">Leaf</tissue>
    </source>
</reference>
<feature type="non-terminal residue" evidence="2">
    <location>
        <position position="47"/>
    </location>
</feature>
<feature type="compositionally biased region" description="Polar residues" evidence="1">
    <location>
        <begin position="28"/>
        <end position="38"/>
    </location>
</feature>
<evidence type="ECO:0000256" key="1">
    <source>
        <dbReference type="SAM" id="MobiDB-lite"/>
    </source>
</evidence>
<proteinExistence type="predicted"/>
<dbReference type="Proteomes" id="UP000233551">
    <property type="component" value="Unassembled WGS sequence"/>
</dbReference>